<name>A0ACC0WUL1_9STRA</name>
<dbReference type="Proteomes" id="UP001163321">
    <property type="component" value="Chromosome 1"/>
</dbReference>
<evidence type="ECO:0000313" key="1">
    <source>
        <dbReference type="EMBL" id="KAI9922569.1"/>
    </source>
</evidence>
<reference evidence="1 2" key="1">
    <citation type="journal article" date="2022" name="bioRxiv">
        <title>The genome of the oomycete Peronosclerospora sorghi, a cosmopolitan pathogen of maize and sorghum, is inflated with dispersed pseudogenes.</title>
        <authorList>
            <person name="Fletcher K."/>
            <person name="Martin F."/>
            <person name="Isakeit T."/>
            <person name="Cavanaugh K."/>
            <person name="Magill C."/>
            <person name="Michelmore R."/>
        </authorList>
    </citation>
    <scope>NUCLEOTIDE SEQUENCE [LARGE SCALE GENOMIC DNA]</scope>
    <source>
        <strain evidence="1">P6</strain>
    </source>
</reference>
<accession>A0ACC0WUL1</accession>
<proteinExistence type="predicted"/>
<gene>
    <name evidence="1" type="ORF">PsorP6_000899</name>
</gene>
<protein>
    <submittedName>
        <fullName evidence="1">Uncharacterized protein</fullName>
    </submittedName>
</protein>
<evidence type="ECO:0000313" key="2">
    <source>
        <dbReference type="Proteomes" id="UP001163321"/>
    </source>
</evidence>
<dbReference type="EMBL" id="CM047580">
    <property type="protein sequence ID" value="KAI9922569.1"/>
    <property type="molecule type" value="Genomic_DNA"/>
</dbReference>
<sequence>MAKQQQQQHPSIRVIDLDDGSVRSISWDPSVPDQVFESLVESQLRANFGVSDEAWVDLIDTANSSLVHITKDVLARMTDSLCLCLSPKTEALVPMKTSEVFEVVFQDQALGMTIREHNDSVIVNHFKRQGDGTLNEAERSGQIQPNDVIYKVNGARTVGRSYDQVVQMLQTTTRPLRIQFFRPFRREGLFAVEFRGPSLNMTITTDDVNVIVKDLPMAHPNIVGYAEAHGVRIFDIIHAIDGHVIHGLEYNRAISLLSRPTRPMVVIFARSKVMPPTPGRSTGTMSNRFSFASTVAPSPRPSTLEGFNSRRGSGCSALSGVEGENMVVEEMLEFCESLASDNVLNPKEVDGLKELVLTMRPDVCTAVKRKNTNAIVAIVRSPCMRLWDSLLKTRERILLAGPVSLKRKKRFHLLLTDHERLLFVNKDTNLLEDEIMCAQIVTVSSRSKYQELTISTSKTDYVLIDNFIGPVIWVRAILPFTCTQGILKVASSRRFLGSKKRYFVLRGTSLTGYKKESMIHQVGAKSSTISLADAKIDITDPRSLTFIITTPEFCQAGKKLILTATSTREFNKWATAFQALHATSPHTASSA</sequence>
<keyword evidence="2" id="KW-1185">Reference proteome</keyword>
<organism evidence="1 2">
    <name type="scientific">Peronosclerospora sorghi</name>
    <dbReference type="NCBI Taxonomy" id="230839"/>
    <lineage>
        <taxon>Eukaryota</taxon>
        <taxon>Sar</taxon>
        <taxon>Stramenopiles</taxon>
        <taxon>Oomycota</taxon>
        <taxon>Peronosporomycetes</taxon>
        <taxon>Peronosporales</taxon>
        <taxon>Peronosporaceae</taxon>
        <taxon>Peronosclerospora</taxon>
    </lineage>
</organism>
<comment type="caution">
    <text evidence="1">The sequence shown here is derived from an EMBL/GenBank/DDBJ whole genome shotgun (WGS) entry which is preliminary data.</text>
</comment>